<dbReference type="InterPro" id="IPR029063">
    <property type="entry name" value="SAM-dependent_MTases_sf"/>
</dbReference>
<organism evidence="1">
    <name type="scientific">Alexandrium monilatum</name>
    <dbReference type="NCBI Taxonomy" id="311494"/>
    <lineage>
        <taxon>Eukaryota</taxon>
        <taxon>Sar</taxon>
        <taxon>Alveolata</taxon>
        <taxon>Dinophyceae</taxon>
        <taxon>Gonyaulacales</taxon>
        <taxon>Pyrocystaceae</taxon>
        <taxon>Alexandrium</taxon>
    </lineage>
</organism>
<dbReference type="AlphaFoldDB" id="A0A7S4PW53"/>
<dbReference type="SUPFAM" id="SSF53335">
    <property type="entry name" value="S-adenosyl-L-methionine-dependent methyltransferases"/>
    <property type="match status" value="1"/>
</dbReference>
<dbReference type="Gene3D" id="3.40.50.150">
    <property type="entry name" value="Vaccinia Virus protein VP39"/>
    <property type="match status" value="1"/>
</dbReference>
<gene>
    <name evidence="1" type="ORF">AMON00008_LOCUS4162</name>
</gene>
<dbReference type="PANTHER" id="PTHR14614">
    <property type="entry name" value="HEPATOCELLULAR CARCINOMA-ASSOCIATED ANTIGEN"/>
    <property type="match status" value="1"/>
</dbReference>
<protein>
    <recommendedName>
        <fullName evidence="2">Calmodulin-lysine N-methyltransferase</fullName>
    </recommendedName>
</protein>
<proteinExistence type="predicted"/>
<accession>A0A7S4PW53</accession>
<sequence length="254" mass="26024">MSGGDWTTVPLAWGGSLRFASPGGAARPSGCRLWASAVALCGTLSRLLEPPAKPPGSPEGVPRRTLRVLELGAGAGAPGLLAAALGCAEVVVSDAGEEALGLLRGNVRRFRTAASAGAVDRLAATRLDFGSAEELAVLAGRFDLVLAADCCYERGAAGRLATAVETLLAPSGMALLADRDRPLGGSDGPVRARLRGDLERFGISVDELDASRGFAEGLAIMGVPGDLVTALIDGRSFILRAVRRPPVVALDEMD</sequence>
<dbReference type="PANTHER" id="PTHR14614:SF132">
    <property type="entry name" value="PROTEIN-LYSINE METHYLTRANSFERASE C42C1.13"/>
    <property type="match status" value="1"/>
</dbReference>
<dbReference type="Pfam" id="PF10294">
    <property type="entry name" value="Methyltransf_16"/>
    <property type="match status" value="1"/>
</dbReference>
<name>A0A7S4PW53_9DINO</name>
<dbReference type="EMBL" id="HBNR01006325">
    <property type="protein sequence ID" value="CAE4564543.1"/>
    <property type="molecule type" value="Transcribed_RNA"/>
</dbReference>
<evidence type="ECO:0000313" key="1">
    <source>
        <dbReference type="EMBL" id="CAE4564543.1"/>
    </source>
</evidence>
<dbReference type="InterPro" id="IPR019410">
    <property type="entry name" value="Methyltransf_16"/>
</dbReference>
<evidence type="ECO:0008006" key="2">
    <source>
        <dbReference type="Google" id="ProtNLM"/>
    </source>
</evidence>
<reference evidence="1" key="1">
    <citation type="submission" date="2021-01" db="EMBL/GenBank/DDBJ databases">
        <authorList>
            <person name="Corre E."/>
            <person name="Pelletier E."/>
            <person name="Niang G."/>
            <person name="Scheremetjew M."/>
            <person name="Finn R."/>
            <person name="Kale V."/>
            <person name="Holt S."/>
            <person name="Cochrane G."/>
            <person name="Meng A."/>
            <person name="Brown T."/>
            <person name="Cohen L."/>
        </authorList>
    </citation>
    <scope>NUCLEOTIDE SEQUENCE</scope>
    <source>
        <strain evidence="1">CCMP3105</strain>
    </source>
</reference>